<dbReference type="Gene3D" id="2.40.50.1020">
    <property type="entry name" value="LytTr DNA-binding domain"/>
    <property type="match status" value="1"/>
</dbReference>
<evidence type="ECO:0000313" key="2">
    <source>
        <dbReference type="EMBL" id="MSR91915.1"/>
    </source>
</evidence>
<dbReference type="Pfam" id="PF04397">
    <property type="entry name" value="LytTR"/>
    <property type="match status" value="1"/>
</dbReference>
<dbReference type="Proteomes" id="UP000460287">
    <property type="component" value="Unassembled WGS sequence"/>
</dbReference>
<reference evidence="2 3" key="1">
    <citation type="submission" date="2019-08" db="EMBL/GenBank/DDBJ databases">
        <title>In-depth cultivation of the pig gut microbiome towards novel bacterial diversity and tailored functional studies.</title>
        <authorList>
            <person name="Wylensek D."/>
            <person name="Hitch T.C.A."/>
            <person name="Clavel T."/>
        </authorList>
    </citation>
    <scope>NUCLEOTIDE SEQUENCE [LARGE SCALE GENOMIC DNA]</scope>
    <source>
        <strain evidence="2 3">WCA-383-APC-5B</strain>
    </source>
</reference>
<accession>A0A7X2MZF7</accession>
<dbReference type="EMBL" id="VULX01000018">
    <property type="protein sequence ID" value="MSR91915.1"/>
    <property type="molecule type" value="Genomic_DNA"/>
</dbReference>
<dbReference type="PROSITE" id="PS50930">
    <property type="entry name" value="HTH_LYTTR"/>
    <property type="match status" value="1"/>
</dbReference>
<sequence length="153" mass="18042">MKVRIEIDENIEEDEILIRCRSVNDTIMKIQSAVSDISSESKGLIFYKNDTEYYISLNKILFFETDNGKINGHTKDDIYEVKYKLYELEELLPGSFTRVSKSTILNINHIYSIHKNITSSSIVQFENTHKKVYVSRSYYKPLKMKLDERRITK</sequence>
<protein>
    <submittedName>
        <fullName evidence="2">LytTR family transcriptional regulator</fullName>
    </submittedName>
</protein>
<organism evidence="2 3">
    <name type="scientific">Inconstantimicrobium porci</name>
    <dbReference type="NCBI Taxonomy" id="2652291"/>
    <lineage>
        <taxon>Bacteria</taxon>
        <taxon>Bacillati</taxon>
        <taxon>Bacillota</taxon>
        <taxon>Clostridia</taxon>
        <taxon>Eubacteriales</taxon>
        <taxon>Clostridiaceae</taxon>
        <taxon>Inconstantimicrobium</taxon>
    </lineage>
</organism>
<dbReference type="InterPro" id="IPR007492">
    <property type="entry name" value="LytTR_DNA-bd_dom"/>
</dbReference>
<dbReference type="PANTHER" id="PTHR37299">
    <property type="entry name" value="TRANSCRIPTIONAL REGULATOR-RELATED"/>
    <property type="match status" value="1"/>
</dbReference>
<evidence type="ECO:0000259" key="1">
    <source>
        <dbReference type="PROSITE" id="PS50930"/>
    </source>
</evidence>
<dbReference type="PANTHER" id="PTHR37299:SF4">
    <property type="entry name" value="TRANSCRIPTIONAL REGULATOR"/>
    <property type="match status" value="1"/>
</dbReference>
<gene>
    <name evidence="2" type="ORF">FYJ33_11000</name>
</gene>
<evidence type="ECO:0000313" key="3">
    <source>
        <dbReference type="Proteomes" id="UP000460287"/>
    </source>
</evidence>
<dbReference type="GO" id="GO:0003677">
    <property type="term" value="F:DNA binding"/>
    <property type="evidence" value="ECO:0007669"/>
    <property type="project" value="InterPro"/>
</dbReference>
<keyword evidence="3" id="KW-1185">Reference proteome</keyword>
<dbReference type="SMART" id="SM00850">
    <property type="entry name" value="LytTR"/>
    <property type="match status" value="1"/>
</dbReference>
<comment type="caution">
    <text evidence="2">The sequence shown here is derived from an EMBL/GenBank/DDBJ whole genome shotgun (WGS) entry which is preliminary data.</text>
</comment>
<dbReference type="InterPro" id="IPR046947">
    <property type="entry name" value="LytR-like"/>
</dbReference>
<name>A0A7X2MZF7_9CLOT</name>
<proteinExistence type="predicted"/>
<dbReference type="GO" id="GO:0000156">
    <property type="term" value="F:phosphorelay response regulator activity"/>
    <property type="evidence" value="ECO:0007669"/>
    <property type="project" value="InterPro"/>
</dbReference>
<dbReference type="AlphaFoldDB" id="A0A7X2MZF7"/>
<dbReference type="RefSeq" id="WP_154531815.1">
    <property type="nucleotide sequence ID" value="NZ_JAQXTV010000187.1"/>
</dbReference>
<feature type="domain" description="HTH LytTR-type" evidence="1">
    <location>
        <begin position="44"/>
        <end position="148"/>
    </location>
</feature>